<keyword evidence="2" id="KW-1133">Transmembrane helix</keyword>
<dbReference type="InterPro" id="IPR019734">
    <property type="entry name" value="TPR_rpt"/>
</dbReference>
<dbReference type="SMART" id="SM00028">
    <property type="entry name" value="TPR"/>
    <property type="match status" value="2"/>
</dbReference>
<dbReference type="Gene3D" id="1.25.40.10">
    <property type="entry name" value="Tetratricopeptide repeat domain"/>
    <property type="match status" value="1"/>
</dbReference>
<dbReference type="Proteomes" id="UP000810252">
    <property type="component" value="Unassembled WGS sequence"/>
</dbReference>
<name>A0A9D9HGA5_9BACT</name>
<dbReference type="AlphaFoldDB" id="A0A9D9HGA5"/>
<protein>
    <submittedName>
        <fullName evidence="3">Tetratricopeptide repeat protein</fullName>
    </submittedName>
</protein>
<evidence type="ECO:0000256" key="1">
    <source>
        <dbReference type="PROSITE-ProRule" id="PRU00339"/>
    </source>
</evidence>
<evidence type="ECO:0000313" key="4">
    <source>
        <dbReference type="Proteomes" id="UP000810252"/>
    </source>
</evidence>
<gene>
    <name evidence="3" type="ORF">IAC29_06370</name>
</gene>
<dbReference type="PROSITE" id="PS50005">
    <property type="entry name" value="TPR"/>
    <property type="match status" value="2"/>
</dbReference>
<accession>A0A9D9HGA5</accession>
<proteinExistence type="predicted"/>
<dbReference type="EMBL" id="JADIMQ010000089">
    <property type="protein sequence ID" value="MBO8448877.1"/>
    <property type="molecule type" value="Genomic_DNA"/>
</dbReference>
<feature type="repeat" description="TPR" evidence="1">
    <location>
        <begin position="173"/>
        <end position="206"/>
    </location>
</feature>
<evidence type="ECO:0000256" key="2">
    <source>
        <dbReference type="SAM" id="Phobius"/>
    </source>
</evidence>
<comment type="caution">
    <text evidence="3">The sequence shown here is derived from an EMBL/GenBank/DDBJ whole genome shotgun (WGS) entry which is preliminary data.</text>
</comment>
<dbReference type="Pfam" id="PF13424">
    <property type="entry name" value="TPR_12"/>
    <property type="match status" value="1"/>
</dbReference>
<dbReference type="InterPro" id="IPR011990">
    <property type="entry name" value="TPR-like_helical_dom_sf"/>
</dbReference>
<feature type="repeat" description="TPR" evidence="1">
    <location>
        <begin position="137"/>
        <end position="170"/>
    </location>
</feature>
<keyword evidence="2" id="KW-0812">Transmembrane</keyword>
<reference evidence="3" key="1">
    <citation type="submission" date="2020-10" db="EMBL/GenBank/DDBJ databases">
        <authorList>
            <person name="Gilroy R."/>
        </authorList>
    </citation>
    <scope>NUCLEOTIDE SEQUENCE</scope>
    <source>
        <strain evidence="3">20514</strain>
    </source>
</reference>
<dbReference type="SUPFAM" id="SSF48452">
    <property type="entry name" value="TPR-like"/>
    <property type="match status" value="1"/>
</dbReference>
<evidence type="ECO:0000313" key="3">
    <source>
        <dbReference type="EMBL" id="MBO8448877.1"/>
    </source>
</evidence>
<feature type="transmembrane region" description="Helical" evidence="2">
    <location>
        <begin position="30"/>
        <end position="48"/>
    </location>
</feature>
<reference evidence="3" key="2">
    <citation type="journal article" date="2021" name="PeerJ">
        <title>Extensive microbial diversity within the chicken gut microbiome revealed by metagenomics and culture.</title>
        <authorList>
            <person name="Gilroy R."/>
            <person name="Ravi A."/>
            <person name="Getino M."/>
            <person name="Pursley I."/>
            <person name="Horton D.L."/>
            <person name="Alikhan N.F."/>
            <person name="Baker D."/>
            <person name="Gharbi K."/>
            <person name="Hall N."/>
            <person name="Watson M."/>
            <person name="Adriaenssens E.M."/>
            <person name="Foster-Nyarko E."/>
            <person name="Jarju S."/>
            <person name="Secka A."/>
            <person name="Antonio M."/>
            <person name="Oren A."/>
            <person name="Chaudhuri R.R."/>
            <person name="La Ragione R."/>
            <person name="Hildebrand F."/>
            <person name="Pallen M.J."/>
        </authorList>
    </citation>
    <scope>NUCLEOTIDE SEQUENCE</scope>
    <source>
        <strain evidence="3">20514</strain>
    </source>
</reference>
<sequence length="225" mass="24406">MSKENNTGNNTAVAEAVSKTEVFFSSNKKAILIAIAVIVIACAGIFLYHKFAYMPAIEEALGQLYPAEANFRNGEYELALNGDGNVLGFSQIIDKYGHKAGKAAFLYAGICELNLNNWDSAIGYLSKYNGTDKIMKARALACIGDAYTGLTDYAKAVKYFEKAASVIDNAFAATYLLKAGVTYEALGDYSSAVKAYETIKEQYPMSMEAMDIDKYITRAGMNAGK</sequence>
<organism evidence="3 4">
    <name type="scientific">Candidatus Cryptobacteroides merdigallinarum</name>
    <dbReference type="NCBI Taxonomy" id="2840770"/>
    <lineage>
        <taxon>Bacteria</taxon>
        <taxon>Pseudomonadati</taxon>
        <taxon>Bacteroidota</taxon>
        <taxon>Bacteroidia</taxon>
        <taxon>Bacteroidales</taxon>
        <taxon>Candidatus Cryptobacteroides</taxon>
    </lineage>
</organism>
<keyword evidence="2" id="KW-0472">Membrane</keyword>
<keyword evidence="1" id="KW-0802">TPR repeat</keyword>